<feature type="region of interest" description="Disordered" evidence="2">
    <location>
        <begin position="130"/>
        <end position="157"/>
    </location>
</feature>
<dbReference type="PANTHER" id="PTHR47496">
    <property type="entry name" value="CD27"/>
    <property type="match status" value="1"/>
</dbReference>
<dbReference type="Bgee" id="ENSMODG00000018060">
    <property type="expression patterns" value="Expressed in blood and 8 other cell types or tissues"/>
</dbReference>
<reference evidence="4" key="3">
    <citation type="submission" date="2025-09" db="UniProtKB">
        <authorList>
            <consortium name="Ensembl"/>
        </authorList>
    </citation>
    <scope>IDENTIFICATION</scope>
</reference>
<comment type="caution">
    <text evidence="1">Lacks conserved residue(s) required for the propagation of feature annotation.</text>
</comment>
<proteinExistence type="predicted"/>
<keyword evidence="5" id="KW-1185">Reference proteome</keyword>
<dbReference type="InterPro" id="IPR001368">
    <property type="entry name" value="TNFR/NGFR_Cys_rich_reg"/>
</dbReference>
<dbReference type="Ensembl" id="ENSMODT00000022909.3">
    <property type="protein sequence ID" value="ENSMODP00000022516.3"/>
    <property type="gene ID" value="ENSMODG00000018060.3"/>
</dbReference>
<evidence type="ECO:0000313" key="5">
    <source>
        <dbReference type="Proteomes" id="UP000002280"/>
    </source>
</evidence>
<dbReference type="PANTHER" id="PTHR47496:SF1">
    <property type="entry name" value="CD27 ANTIGEN"/>
    <property type="match status" value="1"/>
</dbReference>
<accession>F7G4F6</accession>
<evidence type="ECO:0000256" key="1">
    <source>
        <dbReference type="PROSITE-ProRule" id="PRU00206"/>
    </source>
</evidence>
<dbReference type="HOGENOM" id="CLU_067121_0_0_1"/>
<dbReference type="Gene3D" id="2.10.50.10">
    <property type="entry name" value="Tumor Necrosis Factor Receptor, subunit A, domain 2"/>
    <property type="match status" value="1"/>
</dbReference>
<dbReference type="SUPFAM" id="SSF57586">
    <property type="entry name" value="TNF receptor-like"/>
    <property type="match status" value="1"/>
</dbReference>
<organism evidence="4 5">
    <name type="scientific">Monodelphis domestica</name>
    <name type="common">Gray short-tailed opossum</name>
    <dbReference type="NCBI Taxonomy" id="13616"/>
    <lineage>
        <taxon>Eukaryota</taxon>
        <taxon>Metazoa</taxon>
        <taxon>Chordata</taxon>
        <taxon>Craniata</taxon>
        <taxon>Vertebrata</taxon>
        <taxon>Euteleostomi</taxon>
        <taxon>Mammalia</taxon>
        <taxon>Metatheria</taxon>
        <taxon>Didelphimorphia</taxon>
        <taxon>Didelphidae</taxon>
        <taxon>Monodelphis</taxon>
    </lineage>
</organism>
<feature type="compositionally biased region" description="Polar residues" evidence="2">
    <location>
        <begin position="136"/>
        <end position="157"/>
    </location>
</feature>
<evidence type="ECO:0000259" key="3">
    <source>
        <dbReference type="PROSITE" id="PS50050"/>
    </source>
</evidence>
<reference evidence="4" key="2">
    <citation type="submission" date="2025-08" db="UniProtKB">
        <authorList>
            <consortium name="Ensembl"/>
        </authorList>
    </citation>
    <scope>IDENTIFICATION</scope>
</reference>
<dbReference type="GeneTree" id="ENSGT00510000049297"/>
<protein>
    <recommendedName>
        <fullName evidence="3">TNFR-Cys domain-containing protein</fullName>
    </recommendedName>
</protein>
<feature type="domain" description="TNFR-Cys" evidence="3">
    <location>
        <begin position="37"/>
        <end position="76"/>
    </location>
</feature>
<dbReference type="eggNOG" id="ENOG502SBE3">
    <property type="taxonomic scope" value="Eukaryota"/>
</dbReference>
<dbReference type="InParanoid" id="F7G4F6"/>
<sequence>MNEARVPEARNPSLGHSTGTYLVRDCDGDRKDPQCKPCTPGLSFTPDHHAQRQCESCRICNGLTIQNCNITRNSECACPKGQQCQDKECTSCDPQPTYLQSTPQYPFRGIHQHPVTVHQYPMNTHSTYYSERASTDAPTGPTQSPRKFHQSSQFPTP</sequence>
<dbReference type="InterPro" id="IPR053126">
    <property type="entry name" value="CD27_receptor"/>
</dbReference>
<name>F7G4F6_MONDO</name>
<feature type="repeat" description="TNFR-Cys" evidence="1">
    <location>
        <begin position="37"/>
        <end position="76"/>
    </location>
</feature>
<evidence type="ECO:0000256" key="2">
    <source>
        <dbReference type="SAM" id="MobiDB-lite"/>
    </source>
</evidence>
<dbReference type="PROSITE" id="PS50050">
    <property type="entry name" value="TNFR_NGFR_2"/>
    <property type="match status" value="1"/>
</dbReference>
<evidence type="ECO:0000313" key="4">
    <source>
        <dbReference type="Ensembl" id="ENSMODP00000022516.3"/>
    </source>
</evidence>
<reference evidence="4 5" key="1">
    <citation type="journal article" date="2007" name="Nature">
        <title>Genome of the marsupial Monodelphis domestica reveals innovation in non-coding sequences.</title>
        <authorList>
            <person name="Mikkelsen T.S."/>
            <person name="Wakefield M.J."/>
            <person name="Aken B."/>
            <person name="Amemiya C.T."/>
            <person name="Chang J.L."/>
            <person name="Duke S."/>
            <person name="Garber M."/>
            <person name="Gentles A.J."/>
            <person name="Goodstadt L."/>
            <person name="Heger A."/>
            <person name="Jurka J."/>
            <person name="Kamal M."/>
            <person name="Mauceli E."/>
            <person name="Searle S.M."/>
            <person name="Sharpe T."/>
            <person name="Baker M.L."/>
            <person name="Batzer M.A."/>
            <person name="Benos P.V."/>
            <person name="Belov K."/>
            <person name="Clamp M."/>
            <person name="Cook A."/>
            <person name="Cuff J."/>
            <person name="Das R."/>
            <person name="Davidow L."/>
            <person name="Deakin J.E."/>
            <person name="Fazzari M.J."/>
            <person name="Glass J.L."/>
            <person name="Grabherr M."/>
            <person name="Greally J.M."/>
            <person name="Gu W."/>
            <person name="Hore T.A."/>
            <person name="Huttley G.A."/>
            <person name="Kleber M."/>
            <person name="Jirtle R.L."/>
            <person name="Koina E."/>
            <person name="Lee J.T."/>
            <person name="Mahony S."/>
            <person name="Marra M.A."/>
            <person name="Miller R.D."/>
            <person name="Nicholls R.D."/>
            <person name="Oda M."/>
            <person name="Papenfuss A.T."/>
            <person name="Parra Z.E."/>
            <person name="Pollock D.D."/>
            <person name="Ray D.A."/>
            <person name="Schein J.E."/>
            <person name="Speed T.P."/>
            <person name="Thompson K."/>
            <person name="VandeBerg J.L."/>
            <person name="Wade C.M."/>
            <person name="Walker J.A."/>
            <person name="Waters P.D."/>
            <person name="Webber C."/>
            <person name="Weidman J.R."/>
            <person name="Xie X."/>
            <person name="Zody M.C."/>
            <person name="Baldwin J."/>
            <person name="Abdouelleil A."/>
            <person name="Abdulkadir J."/>
            <person name="Abebe A."/>
            <person name="Abera B."/>
            <person name="Abreu J."/>
            <person name="Acer S.C."/>
            <person name="Aftuck L."/>
            <person name="Alexander A."/>
            <person name="An P."/>
            <person name="Anderson E."/>
            <person name="Anderson S."/>
            <person name="Arachi H."/>
            <person name="Azer M."/>
            <person name="Bachantsang P."/>
            <person name="Barry A."/>
            <person name="Bayul T."/>
            <person name="Berlin A."/>
            <person name="Bessette D."/>
            <person name="Bloom T."/>
            <person name="Bloom T."/>
            <person name="Boguslavskiy L."/>
            <person name="Bonnet C."/>
            <person name="Boukhgalter B."/>
            <person name="Bourzgui I."/>
            <person name="Brown A."/>
            <person name="Cahill P."/>
            <person name="Channer S."/>
            <person name="Cheshatsang Y."/>
            <person name="Chuda L."/>
            <person name="Citroen M."/>
            <person name="Collymore A."/>
            <person name="Cooke P."/>
            <person name="Costello M."/>
            <person name="D'Aco K."/>
            <person name="Daza R."/>
            <person name="De Haan G."/>
            <person name="DeGray S."/>
            <person name="DeMaso C."/>
            <person name="Dhargay N."/>
            <person name="Dooley K."/>
            <person name="Dooley E."/>
            <person name="Doricent M."/>
            <person name="Dorje P."/>
            <person name="Dorjee K."/>
            <person name="Dupes A."/>
            <person name="Elong R."/>
            <person name="Falk J."/>
            <person name="Farina A."/>
            <person name="Faro S."/>
            <person name="Ferguson D."/>
            <person name="Fisher S."/>
            <person name="Foley C.D."/>
            <person name="Franke A."/>
            <person name="Friedrich D."/>
            <person name="Gadbois L."/>
            <person name="Gearin G."/>
            <person name="Gearin C.R."/>
            <person name="Giannoukos G."/>
            <person name="Goode T."/>
            <person name="Graham J."/>
            <person name="Grandbois E."/>
            <person name="Grewal S."/>
            <person name="Gyaltsen K."/>
            <person name="Hafez N."/>
            <person name="Hagos B."/>
            <person name="Hall J."/>
            <person name="Henson C."/>
            <person name="Hollinger A."/>
            <person name="Honan T."/>
            <person name="Huard M.D."/>
            <person name="Hughes L."/>
            <person name="Hurhula B."/>
            <person name="Husby M.E."/>
            <person name="Kamat A."/>
            <person name="Kanga B."/>
            <person name="Kashin S."/>
            <person name="Khazanovich D."/>
            <person name="Kisner P."/>
            <person name="Lance K."/>
            <person name="Lara M."/>
            <person name="Lee W."/>
            <person name="Lennon N."/>
            <person name="Letendre F."/>
            <person name="LeVine R."/>
            <person name="Lipovsky A."/>
            <person name="Liu X."/>
            <person name="Liu J."/>
            <person name="Liu S."/>
            <person name="Lokyitsang T."/>
            <person name="Lokyitsang Y."/>
            <person name="Lubonja R."/>
            <person name="Lui A."/>
            <person name="MacDonald P."/>
            <person name="Magnisalis V."/>
            <person name="Maru K."/>
            <person name="Matthews C."/>
            <person name="McCusker W."/>
            <person name="McDonough S."/>
            <person name="Mehta T."/>
            <person name="Meldrim J."/>
            <person name="Meneus L."/>
            <person name="Mihai O."/>
            <person name="Mihalev A."/>
            <person name="Mihova T."/>
            <person name="Mittelman R."/>
            <person name="Mlenga V."/>
            <person name="Montmayeur A."/>
            <person name="Mulrain L."/>
            <person name="Navidi A."/>
            <person name="Naylor J."/>
            <person name="Negash T."/>
            <person name="Nguyen T."/>
            <person name="Nguyen N."/>
            <person name="Nicol R."/>
            <person name="Norbu C."/>
            <person name="Norbu N."/>
            <person name="Novod N."/>
            <person name="O'Neill B."/>
            <person name="Osman S."/>
            <person name="Markiewicz E."/>
            <person name="Oyono O.L."/>
            <person name="Patti C."/>
            <person name="Phunkhang P."/>
            <person name="Pierre F."/>
            <person name="Priest M."/>
            <person name="Raghuraman S."/>
            <person name="Rege F."/>
            <person name="Reyes R."/>
            <person name="Rise C."/>
            <person name="Rogov P."/>
            <person name="Ross K."/>
            <person name="Ryan E."/>
            <person name="Settipalli S."/>
            <person name="Shea T."/>
            <person name="Sherpa N."/>
            <person name="Shi L."/>
            <person name="Shih D."/>
            <person name="Sparrow T."/>
            <person name="Spaulding J."/>
            <person name="Stalker J."/>
            <person name="Stange-Thomann N."/>
            <person name="Stavropoulos S."/>
            <person name="Stone C."/>
            <person name="Strader C."/>
            <person name="Tesfaye S."/>
            <person name="Thomson T."/>
            <person name="Thoulutsang Y."/>
            <person name="Thoulutsang D."/>
            <person name="Topham K."/>
            <person name="Topping I."/>
            <person name="Tsamla T."/>
            <person name="Vassiliev H."/>
            <person name="Vo A."/>
            <person name="Wangchuk T."/>
            <person name="Wangdi T."/>
            <person name="Weiand M."/>
            <person name="Wilkinson J."/>
            <person name="Wilson A."/>
            <person name="Yadav S."/>
            <person name="Young G."/>
            <person name="Yu Q."/>
            <person name="Zembek L."/>
            <person name="Zhong D."/>
            <person name="Zimmer A."/>
            <person name="Zwirko Z."/>
            <person name="Jaffe D.B."/>
            <person name="Alvarez P."/>
            <person name="Brockman W."/>
            <person name="Butler J."/>
            <person name="Chin C."/>
            <person name="Gnerre S."/>
            <person name="MacCallum I."/>
            <person name="Graves J.A."/>
            <person name="Ponting C.P."/>
            <person name="Breen M."/>
            <person name="Samollow P.B."/>
            <person name="Lander E.S."/>
            <person name="Lindblad-Toh K."/>
        </authorList>
    </citation>
    <scope>NUCLEOTIDE SEQUENCE [LARGE SCALE GENOMIC DNA]</scope>
</reference>
<dbReference type="AlphaFoldDB" id="F7G4F6"/>
<dbReference type="Proteomes" id="UP000002280">
    <property type="component" value="Chromosome 8"/>
</dbReference>
<dbReference type="STRING" id="13616.ENSMODP00000022516"/>